<evidence type="ECO:0000313" key="4">
    <source>
        <dbReference type="Proteomes" id="UP000541969"/>
    </source>
</evidence>
<dbReference type="InterPro" id="IPR000792">
    <property type="entry name" value="Tscrpt_reg_LuxR_C"/>
</dbReference>
<evidence type="ECO:0000259" key="2">
    <source>
        <dbReference type="PROSITE" id="PS51832"/>
    </source>
</evidence>
<dbReference type="CDD" id="cd00077">
    <property type="entry name" value="HDc"/>
    <property type="match status" value="1"/>
</dbReference>
<proteinExistence type="predicted"/>
<name>A0A853CMC7_9ACTN</name>
<dbReference type="Gene3D" id="1.10.10.10">
    <property type="entry name" value="Winged helix-like DNA-binding domain superfamily/Winged helix DNA-binding domain"/>
    <property type="match status" value="1"/>
</dbReference>
<sequence length="506" mass="52137">MRDFRLAELVAGLSVVSDLGKGLTDGQGLRACAVAGALADRLDLPAADREALFWVGLLRFVGCTATASEMAAALGDELAVSAAFAAADARDLRDVLRGALAAVGPRPDRLLGFLARAPGVVRAHEVASCEVAQVVAGRLGLPAGVTDALGQVFERWDGHGHPGLRGGADLAPATRVWQVAHVLDLLADAPDPAAQLRRRAGRTLDPTVTGVAADAVDGLLAVREDARLAAVLAAEPSPHRTVGPDDAEEVLAVLGLVADLKSPVFRGHSERVSGLAAEAARVAGRPDDEVSTLRRAGLVADVGRVAVSSAVWDKQRPLSDAEREQVRLHPYFTARALARVPALADLADLACAHHERCDGSGYHRGLAGPALSPAAALLAAADAWVTTGEPRPHRPARDDGERTALLRAHADAGRLPAGAVDAVLAAAGAAPPPAPAPPGLLTARERAVLDLVADGLTNVAIGRRLAISPKTVNAHLEHAYAKLGVSTRASAVVAALSAGELHTRRE</sequence>
<feature type="domain" description="HTH luxR-type" evidence="1">
    <location>
        <begin position="434"/>
        <end position="499"/>
    </location>
</feature>
<dbReference type="PANTHER" id="PTHR45228">
    <property type="entry name" value="CYCLIC DI-GMP PHOSPHODIESTERASE TM_0186-RELATED"/>
    <property type="match status" value="1"/>
</dbReference>
<evidence type="ECO:0000313" key="3">
    <source>
        <dbReference type="EMBL" id="NYJ08586.1"/>
    </source>
</evidence>
<organism evidence="3 4">
    <name type="scientific">Petropleomorpha daqingensis</name>
    <dbReference type="NCBI Taxonomy" id="2026353"/>
    <lineage>
        <taxon>Bacteria</taxon>
        <taxon>Bacillati</taxon>
        <taxon>Actinomycetota</taxon>
        <taxon>Actinomycetes</taxon>
        <taxon>Geodermatophilales</taxon>
        <taxon>Geodermatophilaceae</taxon>
        <taxon>Petropleomorpha</taxon>
    </lineage>
</organism>
<dbReference type="PROSITE" id="PS00622">
    <property type="entry name" value="HTH_LUXR_1"/>
    <property type="match status" value="1"/>
</dbReference>
<dbReference type="SMART" id="SM00421">
    <property type="entry name" value="HTH_LUXR"/>
    <property type="match status" value="1"/>
</dbReference>
<dbReference type="SUPFAM" id="SSF109604">
    <property type="entry name" value="HD-domain/PDEase-like"/>
    <property type="match status" value="1"/>
</dbReference>
<dbReference type="PRINTS" id="PR00038">
    <property type="entry name" value="HTHLUXR"/>
</dbReference>
<dbReference type="InterPro" id="IPR037522">
    <property type="entry name" value="HD_GYP_dom"/>
</dbReference>
<dbReference type="InterPro" id="IPR036388">
    <property type="entry name" value="WH-like_DNA-bd_sf"/>
</dbReference>
<dbReference type="GO" id="GO:0006355">
    <property type="term" value="P:regulation of DNA-templated transcription"/>
    <property type="evidence" value="ECO:0007669"/>
    <property type="project" value="InterPro"/>
</dbReference>
<dbReference type="GO" id="GO:0003677">
    <property type="term" value="F:DNA binding"/>
    <property type="evidence" value="ECO:0007669"/>
    <property type="project" value="InterPro"/>
</dbReference>
<dbReference type="AlphaFoldDB" id="A0A853CMC7"/>
<dbReference type="InterPro" id="IPR003607">
    <property type="entry name" value="HD/PDEase_dom"/>
</dbReference>
<dbReference type="Gene3D" id="1.10.3210.10">
    <property type="entry name" value="Hypothetical protein af1432"/>
    <property type="match status" value="1"/>
</dbReference>
<dbReference type="PROSITE" id="PS50043">
    <property type="entry name" value="HTH_LUXR_2"/>
    <property type="match status" value="1"/>
</dbReference>
<keyword evidence="4" id="KW-1185">Reference proteome</keyword>
<dbReference type="InterPro" id="IPR052020">
    <property type="entry name" value="Cyclic_di-GMP/3'3'-cGAMP_PDE"/>
</dbReference>
<dbReference type="CDD" id="cd06170">
    <property type="entry name" value="LuxR_C_like"/>
    <property type="match status" value="1"/>
</dbReference>
<feature type="domain" description="HD-GYP" evidence="2">
    <location>
        <begin position="243"/>
        <end position="438"/>
    </location>
</feature>
<dbReference type="RefSeq" id="WP_179721287.1">
    <property type="nucleotide sequence ID" value="NZ_JACBZT010000001.1"/>
</dbReference>
<evidence type="ECO:0000259" key="1">
    <source>
        <dbReference type="PROSITE" id="PS50043"/>
    </source>
</evidence>
<dbReference type="Pfam" id="PF13487">
    <property type="entry name" value="HD_5"/>
    <property type="match status" value="1"/>
</dbReference>
<dbReference type="EMBL" id="JACBZT010000001">
    <property type="protein sequence ID" value="NYJ08586.1"/>
    <property type="molecule type" value="Genomic_DNA"/>
</dbReference>
<gene>
    <name evidence="3" type="ORF">GGQ55_004864</name>
</gene>
<protein>
    <submittedName>
        <fullName evidence="3">HD-GYP domain-containing protein (C-di-GMP phosphodiesterase class II)</fullName>
    </submittedName>
</protein>
<comment type="caution">
    <text evidence="3">The sequence shown here is derived from an EMBL/GenBank/DDBJ whole genome shotgun (WGS) entry which is preliminary data.</text>
</comment>
<dbReference type="Proteomes" id="UP000541969">
    <property type="component" value="Unassembled WGS sequence"/>
</dbReference>
<reference evidence="3 4" key="1">
    <citation type="submission" date="2020-07" db="EMBL/GenBank/DDBJ databases">
        <title>Sequencing the genomes of 1000 actinobacteria strains.</title>
        <authorList>
            <person name="Klenk H.-P."/>
        </authorList>
    </citation>
    <scope>NUCLEOTIDE SEQUENCE [LARGE SCALE GENOMIC DNA]</scope>
    <source>
        <strain evidence="3 4">DSM 104001</strain>
    </source>
</reference>
<dbReference type="PROSITE" id="PS51832">
    <property type="entry name" value="HD_GYP"/>
    <property type="match status" value="1"/>
</dbReference>
<dbReference type="Pfam" id="PF00196">
    <property type="entry name" value="GerE"/>
    <property type="match status" value="1"/>
</dbReference>
<dbReference type="SUPFAM" id="SSF46894">
    <property type="entry name" value="C-terminal effector domain of the bipartite response regulators"/>
    <property type="match status" value="1"/>
</dbReference>
<accession>A0A853CMC7</accession>
<dbReference type="InterPro" id="IPR016032">
    <property type="entry name" value="Sig_transdc_resp-reg_C-effctor"/>
</dbReference>